<dbReference type="PROSITE" id="PS01095">
    <property type="entry name" value="GH18_1"/>
    <property type="match status" value="1"/>
</dbReference>
<keyword evidence="8" id="KW-1185">Reference proteome</keyword>
<dbReference type="EMBL" id="CAJHNH020005643">
    <property type="protein sequence ID" value="CAG5132773.1"/>
    <property type="molecule type" value="Genomic_DNA"/>
</dbReference>
<dbReference type="SMART" id="SM00636">
    <property type="entry name" value="Glyco_18"/>
    <property type="match status" value="1"/>
</dbReference>
<evidence type="ECO:0000256" key="4">
    <source>
        <dbReference type="RuleBase" id="RU004453"/>
    </source>
</evidence>
<gene>
    <name evidence="7" type="ORF">CUNI_LOCUS18331</name>
</gene>
<evidence type="ECO:0000259" key="6">
    <source>
        <dbReference type="PROSITE" id="PS51910"/>
    </source>
</evidence>
<dbReference type="AlphaFoldDB" id="A0A8S3ZTN2"/>
<dbReference type="Pfam" id="PF00704">
    <property type="entry name" value="Glyco_hydro_18"/>
    <property type="match status" value="1"/>
</dbReference>
<dbReference type="InterPro" id="IPR017853">
    <property type="entry name" value="GH"/>
</dbReference>
<dbReference type="GO" id="GO:0004568">
    <property type="term" value="F:chitinase activity"/>
    <property type="evidence" value="ECO:0007669"/>
    <property type="project" value="TreeGrafter"/>
</dbReference>
<feature type="domain" description="GH18" evidence="6">
    <location>
        <begin position="22"/>
        <end position="197"/>
    </location>
</feature>
<dbReference type="PANTHER" id="PTHR11177:SF317">
    <property type="entry name" value="CHITINASE 12-RELATED"/>
    <property type="match status" value="1"/>
</dbReference>
<evidence type="ECO:0000256" key="2">
    <source>
        <dbReference type="ARBA" id="ARBA00023295"/>
    </source>
</evidence>
<keyword evidence="5" id="KW-0732">Signal</keyword>
<dbReference type="GO" id="GO:0005576">
    <property type="term" value="C:extracellular region"/>
    <property type="evidence" value="ECO:0007669"/>
    <property type="project" value="TreeGrafter"/>
</dbReference>
<keyword evidence="2 3" id="KW-0326">Glycosidase</keyword>
<dbReference type="Proteomes" id="UP000678393">
    <property type="component" value="Unassembled WGS sequence"/>
</dbReference>
<evidence type="ECO:0000256" key="3">
    <source>
        <dbReference type="RuleBase" id="RU000489"/>
    </source>
</evidence>
<evidence type="ECO:0000256" key="5">
    <source>
        <dbReference type="SAM" id="SignalP"/>
    </source>
</evidence>
<protein>
    <recommendedName>
        <fullName evidence="6">GH18 domain-containing protein</fullName>
    </recommendedName>
</protein>
<dbReference type="GO" id="GO:0006032">
    <property type="term" value="P:chitin catabolic process"/>
    <property type="evidence" value="ECO:0007669"/>
    <property type="project" value="TreeGrafter"/>
</dbReference>
<dbReference type="GO" id="GO:0005975">
    <property type="term" value="P:carbohydrate metabolic process"/>
    <property type="evidence" value="ECO:0007669"/>
    <property type="project" value="InterPro"/>
</dbReference>
<evidence type="ECO:0000313" key="8">
    <source>
        <dbReference type="Proteomes" id="UP000678393"/>
    </source>
</evidence>
<proteinExistence type="inferred from homology"/>
<dbReference type="SUPFAM" id="SSF51445">
    <property type="entry name" value="(Trans)glycosidases"/>
    <property type="match status" value="1"/>
</dbReference>
<evidence type="ECO:0000256" key="1">
    <source>
        <dbReference type="ARBA" id="ARBA00022801"/>
    </source>
</evidence>
<dbReference type="InterPro" id="IPR001579">
    <property type="entry name" value="Glyco_hydro_18_chit_AS"/>
</dbReference>
<organism evidence="7 8">
    <name type="scientific">Candidula unifasciata</name>
    <dbReference type="NCBI Taxonomy" id="100452"/>
    <lineage>
        <taxon>Eukaryota</taxon>
        <taxon>Metazoa</taxon>
        <taxon>Spiralia</taxon>
        <taxon>Lophotrochozoa</taxon>
        <taxon>Mollusca</taxon>
        <taxon>Gastropoda</taxon>
        <taxon>Heterobranchia</taxon>
        <taxon>Euthyneura</taxon>
        <taxon>Panpulmonata</taxon>
        <taxon>Eupulmonata</taxon>
        <taxon>Stylommatophora</taxon>
        <taxon>Helicina</taxon>
        <taxon>Helicoidea</taxon>
        <taxon>Geomitridae</taxon>
        <taxon>Candidula</taxon>
    </lineage>
</organism>
<evidence type="ECO:0000313" key="7">
    <source>
        <dbReference type="EMBL" id="CAG5132773.1"/>
    </source>
</evidence>
<comment type="caution">
    <text evidence="7">The sequence shown here is derived from an EMBL/GenBank/DDBJ whole genome shotgun (WGS) entry which is preliminary data.</text>
</comment>
<keyword evidence="1 3" id="KW-0378">Hydrolase</keyword>
<dbReference type="InterPro" id="IPR001223">
    <property type="entry name" value="Glyco_hydro18_cat"/>
</dbReference>
<dbReference type="InterPro" id="IPR050314">
    <property type="entry name" value="Glycosyl_Hydrlase_18"/>
</dbReference>
<sequence>MEVSCVLAAACLLLFCGSSCSRNVICFYTNWAQYRSGSASFTVSKIDPTLCTHINFAFAKLDGNNIAEYEYNDKEMWKQLNDLKQTNPSLKTFLSVGGATLGHGPFSNMVFTKENRIAFINSAIAVLRSFSFDGLDVDWEFPTATDKQNLKLFTQEVSEAFKMEGQNTSRSPLLLSFCVPAGLSTIDSGYDVGAMNR</sequence>
<dbReference type="InterPro" id="IPR011583">
    <property type="entry name" value="Chitinase_II/V-like_cat"/>
</dbReference>
<dbReference type="GO" id="GO:0008061">
    <property type="term" value="F:chitin binding"/>
    <property type="evidence" value="ECO:0007669"/>
    <property type="project" value="InterPro"/>
</dbReference>
<reference evidence="7" key="1">
    <citation type="submission" date="2021-04" db="EMBL/GenBank/DDBJ databases">
        <authorList>
            <consortium name="Molecular Ecology Group"/>
        </authorList>
    </citation>
    <scope>NUCLEOTIDE SEQUENCE</scope>
</reference>
<feature type="signal peptide" evidence="5">
    <location>
        <begin position="1"/>
        <end position="21"/>
    </location>
</feature>
<name>A0A8S3ZTN2_9EUPU</name>
<dbReference type="PROSITE" id="PS51910">
    <property type="entry name" value="GH18_2"/>
    <property type="match status" value="1"/>
</dbReference>
<dbReference type="Gene3D" id="3.20.20.80">
    <property type="entry name" value="Glycosidases"/>
    <property type="match status" value="1"/>
</dbReference>
<feature type="chain" id="PRO_5035819982" description="GH18 domain-containing protein" evidence="5">
    <location>
        <begin position="22"/>
        <end position="197"/>
    </location>
</feature>
<dbReference type="PANTHER" id="PTHR11177">
    <property type="entry name" value="CHITINASE"/>
    <property type="match status" value="1"/>
</dbReference>
<comment type="similarity">
    <text evidence="4">Belongs to the glycosyl hydrolase 18 family.</text>
</comment>
<dbReference type="OrthoDB" id="76388at2759"/>
<accession>A0A8S3ZTN2</accession>